<dbReference type="InterPro" id="IPR000182">
    <property type="entry name" value="GNAT_dom"/>
</dbReference>
<name>A0AAE9I3A4_9BURK</name>
<evidence type="ECO:0000313" key="4">
    <source>
        <dbReference type="EMBL" id="URF06587.1"/>
    </source>
</evidence>
<gene>
    <name evidence="4" type="ORF">M5D45_26195</name>
</gene>
<dbReference type="PANTHER" id="PTHR43877">
    <property type="entry name" value="AMINOALKYLPHOSPHONATE N-ACETYLTRANSFERASE-RELATED-RELATED"/>
    <property type="match status" value="1"/>
</dbReference>
<dbReference type="InterPro" id="IPR050832">
    <property type="entry name" value="Bact_Acetyltransf"/>
</dbReference>
<accession>A0AAE9I3A4</accession>
<dbReference type="RefSeq" id="WP_250025498.1">
    <property type="nucleotide sequence ID" value="NZ_CP097331.1"/>
</dbReference>
<dbReference type="SUPFAM" id="SSF55729">
    <property type="entry name" value="Acyl-CoA N-acyltransferases (Nat)"/>
    <property type="match status" value="1"/>
</dbReference>
<dbReference type="InterPro" id="IPR016181">
    <property type="entry name" value="Acyl_CoA_acyltransferase"/>
</dbReference>
<dbReference type="PROSITE" id="PS51186">
    <property type="entry name" value="GNAT"/>
    <property type="match status" value="1"/>
</dbReference>
<feature type="domain" description="N-acetyltransferase" evidence="3">
    <location>
        <begin position="25"/>
        <end position="176"/>
    </location>
</feature>
<proteinExistence type="predicted"/>
<evidence type="ECO:0000256" key="1">
    <source>
        <dbReference type="ARBA" id="ARBA00022679"/>
    </source>
</evidence>
<dbReference type="Proteomes" id="UP001056132">
    <property type="component" value="Chromosome 2"/>
</dbReference>
<keyword evidence="2" id="KW-0012">Acyltransferase</keyword>
<sequence>MNNHITVRQLHSGDALECIGVLADILIDCVEGGASVSFMMPISRQTAEDFWIKVAGSVNQNERVLLVAENASGQIVGTVQLVIALPENQPHRADVAKMLVHRSARRAGVARRLLEEIDEVARANGKSVLVLDTVTDGDASRLYQRAGWQRVGDVPNYALMPDGTLCGTTFYHKQLA</sequence>
<reference evidence="4" key="2">
    <citation type="submission" date="2022-05" db="EMBL/GenBank/DDBJ databases">
        <authorList>
            <person name="Kunte H.-J."/>
        </authorList>
    </citation>
    <scope>NUCLEOTIDE SEQUENCE</scope>
    <source>
        <strain evidence="4">G5</strain>
    </source>
</reference>
<dbReference type="KEGG" id="ccam:M5D45_26195"/>
<reference evidence="4" key="1">
    <citation type="journal article" date="2022" name="Microbiol. Resour. Announc.">
        <title>Genome Sequence of Cupriavidus campinensis Strain G5, a Member of a Bacterial Consortium Capable of Polyethylene Degradation.</title>
        <authorList>
            <person name="Schneider B."/>
            <person name="Pfeiffer F."/>
            <person name="Dyall-Smith M."/>
            <person name="Kunte H.J."/>
        </authorList>
    </citation>
    <scope>NUCLEOTIDE SEQUENCE</scope>
    <source>
        <strain evidence="4">G5</strain>
    </source>
</reference>
<evidence type="ECO:0000259" key="3">
    <source>
        <dbReference type="PROSITE" id="PS51186"/>
    </source>
</evidence>
<dbReference type="Gene3D" id="3.40.630.30">
    <property type="match status" value="1"/>
</dbReference>
<evidence type="ECO:0000256" key="2">
    <source>
        <dbReference type="ARBA" id="ARBA00023315"/>
    </source>
</evidence>
<dbReference type="GO" id="GO:0016747">
    <property type="term" value="F:acyltransferase activity, transferring groups other than amino-acyl groups"/>
    <property type="evidence" value="ECO:0007669"/>
    <property type="project" value="InterPro"/>
</dbReference>
<organism evidence="4 5">
    <name type="scientific">Cupriavidus campinensis</name>
    <dbReference type="NCBI Taxonomy" id="151783"/>
    <lineage>
        <taxon>Bacteria</taxon>
        <taxon>Pseudomonadati</taxon>
        <taxon>Pseudomonadota</taxon>
        <taxon>Betaproteobacteria</taxon>
        <taxon>Burkholderiales</taxon>
        <taxon>Burkholderiaceae</taxon>
        <taxon>Cupriavidus</taxon>
    </lineage>
</organism>
<dbReference type="AlphaFoldDB" id="A0AAE9I3A4"/>
<dbReference type="CDD" id="cd04301">
    <property type="entry name" value="NAT_SF"/>
    <property type="match status" value="1"/>
</dbReference>
<dbReference type="EMBL" id="CP097331">
    <property type="protein sequence ID" value="URF06587.1"/>
    <property type="molecule type" value="Genomic_DNA"/>
</dbReference>
<keyword evidence="1" id="KW-0808">Transferase</keyword>
<evidence type="ECO:0000313" key="5">
    <source>
        <dbReference type="Proteomes" id="UP001056132"/>
    </source>
</evidence>
<dbReference type="Pfam" id="PF13508">
    <property type="entry name" value="Acetyltransf_7"/>
    <property type="match status" value="1"/>
</dbReference>
<protein>
    <submittedName>
        <fullName evidence="4">GNAT family N-acetyltransferase</fullName>
    </submittedName>
</protein>